<evidence type="ECO:0000256" key="2">
    <source>
        <dbReference type="ARBA" id="ARBA00022857"/>
    </source>
</evidence>
<protein>
    <submittedName>
        <fullName evidence="4">Uncharacterized protein</fullName>
    </submittedName>
</protein>
<dbReference type="SUPFAM" id="SSF51735">
    <property type="entry name" value="NAD(P)-binding Rossmann-fold domains"/>
    <property type="match status" value="1"/>
</dbReference>
<dbReference type="AlphaFoldDB" id="A0A1X7RVS4"/>
<accession>A0A1X7RVS4</accession>
<dbReference type="InterPro" id="IPR002347">
    <property type="entry name" value="SDR_fam"/>
</dbReference>
<dbReference type="PRINTS" id="PR00081">
    <property type="entry name" value="GDHRDH"/>
</dbReference>
<dbReference type="PROSITE" id="PS00061">
    <property type="entry name" value="ADH_SHORT"/>
    <property type="match status" value="1"/>
</dbReference>
<organism evidence="4 5">
    <name type="scientific">Zymoseptoria tritici (strain ST99CH_3D7)</name>
    <dbReference type="NCBI Taxonomy" id="1276538"/>
    <lineage>
        <taxon>Eukaryota</taxon>
        <taxon>Fungi</taxon>
        <taxon>Dikarya</taxon>
        <taxon>Ascomycota</taxon>
        <taxon>Pezizomycotina</taxon>
        <taxon>Dothideomycetes</taxon>
        <taxon>Dothideomycetidae</taxon>
        <taxon>Mycosphaerellales</taxon>
        <taxon>Mycosphaerellaceae</taxon>
        <taxon>Zymoseptoria</taxon>
    </lineage>
</organism>
<evidence type="ECO:0000256" key="1">
    <source>
        <dbReference type="ARBA" id="ARBA00006484"/>
    </source>
</evidence>
<keyword evidence="2" id="KW-0521">NADP</keyword>
<dbReference type="EMBL" id="LT853696">
    <property type="protein sequence ID" value="SMQ51291.1"/>
    <property type="molecule type" value="Genomic_DNA"/>
</dbReference>
<dbReference type="InterPro" id="IPR020904">
    <property type="entry name" value="Sc_DH/Rdtase_CS"/>
</dbReference>
<dbReference type="Pfam" id="PF00106">
    <property type="entry name" value="adh_short"/>
    <property type="match status" value="1"/>
</dbReference>
<keyword evidence="3" id="KW-0560">Oxidoreductase</keyword>
<dbReference type="GO" id="GO:0005737">
    <property type="term" value="C:cytoplasm"/>
    <property type="evidence" value="ECO:0007669"/>
    <property type="project" value="TreeGrafter"/>
</dbReference>
<proteinExistence type="inferred from homology"/>
<evidence type="ECO:0000256" key="3">
    <source>
        <dbReference type="ARBA" id="ARBA00023002"/>
    </source>
</evidence>
<dbReference type="PANTHER" id="PTHR44229">
    <property type="entry name" value="15-HYDROXYPROSTAGLANDIN DEHYDROGENASE [NAD(+)]"/>
    <property type="match status" value="1"/>
</dbReference>
<dbReference type="GO" id="GO:0016616">
    <property type="term" value="F:oxidoreductase activity, acting on the CH-OH group of donors, NAD or NADP as acceptor"/>
    <property type="evidence" value="ECO:0007669"/>
    <property type="project" value="TreeGrafter"/>
</dbReference>
<reference evidence="4 5" key="1">
    <citation type="submission" date="2016-06" db="EMBL/GenBank/DDBJ databases">
        <authorList>
            <person name="Kjaerup R.B."/>
            <person name="Dalgaard T.S."/>
            <person name="Juul-Madsen H.R."/>
        </authorList>
    </citation>
    <scope>NUCLEOTIDE SEQUENCE [LARGE SCALE GENOMIC DNA]</scope>
</reference>
<dbReference type="PANTHER" id="PTHR44229:SF4">
    <property type="entry name" value="15-HYDROXYPROSTAGLANDIN DEHYDROGENASE [NAD(+)]"/>
    <property type="match status" value="1"/>
</dbReference>
<dbReference type="Gene3D" id="3.40.50.720">
    <property type="entry name" value="NAD(P)-binding Rossmann-like Domain"/>
    <property type="match status" value="1"/>
</dbReference>
<dbReference type="STRING" id="1276538.A0A1X7RVS4"/>
<dbReference type="InterPro" id="IPR036291">
    <property type="entry name" value="NAD(P)-bd_dom_sf"/>
</dbReference>
<name>A0A1X7RVS4_ZYMT9</name>
<dbReference type="Proteomes" id="UP000215127">
    <property type="component" value="Chromosome 5"/>
</dbReference>
<keyword evidence="5" id="KW-1185">Reference proteome</keyword>
<evidence type="ECO:0000313" key="4">
    <source>
        <dbReference type="EMBL" id="SMQ51291.1"/>
    </source>
</evidence>
<evidence type="ECO:0000313" key="5">
    <source>
        <dbReference type="Proteomes" id="UP000215127"/>
    </source>
</evidence>
<sequence>MATKTAFVTGGASGIGRAVAEMLAKRGVRVAIVDLNLSAAQCVAESLPGGQAIAVSADIANWDSQVSAFKEVLVEFGGRVDYVFGIAGIGERTWIPNDPRGTDFAKPDLAALDVDLNGALYTAALAIQQMRRQEPSIDGFRGKIALAASICGFYCVPTLPIYTAAKHGVVGFVRSFGHHLPVEQISLNAICPGVVKTSISTAAFYDIMEERKLLVPIADVVAAFEQCLDSDISGETFEIEPRSGVVVRAGLEPLDQDTAETLAVLKLRGAPLHAPAAQF</sequence>
<gene>
    <name evidence="4" type="ORF">ZT3D7_G6444</name>
</gene>
<comment type="similarity">
    <text evidence="1">Belongs to the short-chain dehydrogenases/reductases (SDR) family.</text>
</comment>